<comment type="similarity">
    <text evidence="1">Belongs to the ARG7 family.</text>
</comment>
<organism evidence="2 3">
    <name type="scientific">Riccia fluitans</name>
    <dbReference type="NCBI Taxonomy" id="41844"/>
    <lineage>
        <taxon>Eukaryota</taxon>
        <taxon>Viridiplantae</taxon>
        <taxon>Streptophyta</taxon>
        <taxon>Embryophyta</taxon>
        <taxon>Marchantiophyta</taxon>
        <taxon>Marchantiopsida</taxon>
        <taxon>Marchantiidae</taxon>
        <taxon>Marchantiales</taxon>
        <taxon>Ricciaceae</taxon>
        <taxon>Riccia</taxon>
    </lineage>
</organism>
<accession>A0ABD1Y9K4</accession>
<name>A0ABD1Y9K4_9MARC</name>
<dbReference type="PANTHER" id="PTHR31374:SF32">
    <property type="entry name" value="SAUR FAMILY PROTEIN"/>
    <property type="match status" value="1"/>
</dbReference>
<dbReference type="PANTHER" id="PTHR31374">
    <property type="entry name" value="AUXIN-INDUCED PROTEIN-LIKE-RELATED"/>
    <property type="match status" value="1"/>
</dbReference>
<dbReference type="Pfam" id="PF02519">
    <property type="entry name" value="Auxin_inducible"/>
    <property type="match status" value="1"/>
</dbReference>
<dbReference type="AlphaFoldDB" id="A0ABD1Y9K4"/>
<protein>
    <recommendedName>
        <fullName evidence="4">Small auxin up regulated protein</fullName>
    </recommendedName>
</protein>
<evidence type="ECO:0000256" key="1">
    <source>
        <dbReference type="ARBA" id="ARBA00006974"/>
    </source>
</evidence>
<evidence type="ECO:0000313" key="2">
    <source>
        <dbReference type="EMBL" id="KAL2623388.1"/>
    </source>
</evidence>
<evidence type="ECO:0008006" key="4">
    <source>
        <dbReference type="Google" id="ProtNLM"/>
    </source>
</evidence>
<keyword evidence="3" id="KW-1185">Reference proteome</keyword>
<reference evidence="2 3" key="1">
    <citation type="submission" date="2024-09" db="EMBL/GenBank/DDBJ databases">
        <title>Chromosome-scale assembly of Riccia fluitans.</title>
        <authorList>
            <person name="Paukszto L."/>
            <person name="Sawicki J."/>
            <person name="Karawczyk K."/>
            <person name="Piernik-Szablinska J."/>
            <person name="Szczecinska M."/>
            <person name="Mazdziarz M."/>
        </authorList>
    </citation>
    <scope>NUCLEOTIDE SEQUENCE [LARGE SCALE GENOMIC DNA]</scope>
    <source>
        <strain evidence="2">Rf_01</strain>
        <tissue evidence="2">Aerial parts of the thallus</tissue>
    </source>
</reference>
<proteinExistence type="inferred from homology"/>
<dbReference type="Proteomes" id="UP001605036">
    <property type="component" value="Unassembled WGS sequence"/>
</dbReference>
<dbReference type="EMBL" id="JBHFFA010000006">
    <property type="protein sequence ID" value="KAL2623388.1"/>
    <property type="molecule type" value="Genomic_DNA"/>
</dbReference>
<evidence type="ECO:0000313" key="3">
    <source>
        <dbReference type="Proteomes" id="UP001605036"/>
    </source>
</evidence>
<comment type="caution">
    <text evidence="2">The sequence shown here is derived from an EMBL/GenBank/DDBJ whole genome shotgun (WGS) entry which is preliminary data.</text>
</comment>
<gene>
    <name evidence="2" type="ORF">R1flu_003593</name>
</gene>
<sequence>MPRKAFSKSMVVQNFSSYGQNFSRRSSWFPESPESPLSPRTLFSCSSSYDWEKQNHHNNNNNNTTLRWKARQRVRKLAAGVLGKGTPPRGCIAVYVGTEKKRFIISTHYLNHRLFRDLLKRSEEEYGFGYRGGLLIACEAILFEHLLWLIGSNDPSARTTELHELIEFYEF</sequence>
<dbReference type="InterPro" id="IPR003676">
    <property type="entry name" value="SAUR_fam"/>
</dbReference>